<gene>
    <name evidence="1" type="ORF">MRB53_025419</name>
</gene>
<name>A0ACC2LG60_PERAE</name>
<dbReference type="Proteomes" id="UP001234297">
    <property type="component" value="Chromosome 8"/>
</dbReference>
<dbReference type="EMBL" id="CM056816">
    <property type="protein sequence ID" value="KAJ8632083.1"/>
    <property type="molecule type" value="Genomic_DNA"/>
</dbReference>
<accession>A0ACC2LG60</accession>
<evidence type="ECO:0000313" key="1">
    <source>
        <dbReference type="EMBL" id="KAJ8632083.1"/>
    </source>
</evidence>
<comment type="caution">
    <text evidence="1">The sequence shown here is derived from an EMBL/GenBank/DDBJ whole genome shotgun (WGS) entry which is preliminary data.</text>
</comment>
<evidence type="ECO:0000313" key="2">
    <source>
        <dbReference type="Proteomes" id="UP001234297"/>
    </source>
</evidence>
<keyword evidence="2" id="KW-1185">Reference proteome</keyword>
<sequence length="101" mass="11475">MPLASSFPIKTPVLMVGPSQLTDGVDRCLPLKGETFKNLIIDQATIFIHKEKLHILLLLIEDGLTIVLKRFHWMKERLVGFFGKVTYPMAMEKSARVLQLP</sequence>
<proteinExistence type="predicted"/>
<organism evidence="1 2">
    <name type="scientific">Persea americana</name>
    <name type="common">Avocado</name>
    <dbReference type="NCBI Taxonomy" id="3435"/>
    <lineage>
        <taxon>Eukaryota</taxon>
        <taxon>Viridiplantae</taxon>
        <taxon>Streptophyta</taxon>
        <taxon>Embryophyta</taxon>
        <taxon>Tracheophyta</taxon>
        <taxon>Spermatophyta</taxon>
        <taxon>Magnoliopsida</taxon>
        <taxon>Magnoliidae</taxon>
        <taxon>Laurales</taxon>
        <taxon>Lauraceae</taxon>
        <taxon>Persea</taxon>
    </lineage>
</organism>
<reference evidence="1 2" key="1">
    <citation type="journal article" date="2022" name="Hortic Res">
        <title>A haplotype resolved chromosomal level avocado genome allows analysis of novel avocado genes.</title>
        <authorList>
            <person name="Nath O."/>
            <person name="Fletcher S.J."/>
            <person name="Hayward A."/>
            <person name="Shaw L.M."/>
            <person name="Masouleh A.K."/>
            <person name="Furtado A."/>
            <person name="Henry R.J."/>
            <person name="Mitter N."/>
        </authorList>
    </citation>
    <scope>NUCLEOTIDE SEQUENCE [LARGE SCALE GENOMIC DNA]</scope>
    <source>
        <strain evidence="2">cv. Hass</strain>
    </source>
</reference>
<protein>
    <submittedName>
        <fullName evidence="1">Uncharacterized protein</fullName>
    </submittedName>
</protein>